<dbReference type="InterPro" id="IPR045058">
    <property type="entry name" value="GIMA/IAN/Toc"/>
</dbReference>
<organism evidence="3 4">
    <name type="scientific">Entomortierella chlamydospora</name>
    <dbReference type="NCBI Taxonomy" id="101097"/>
    <lineage>
        <taxon>Eukaryota</taxon>
        <taxon>Fungi</taxon>
        <taxon>Fungi incertae sedis</taxon>
        <taxon>Mucoromycota</taxon>
        <taxon>Mortierellomycotina</taxon>
        <taxon>Mortierellomycetes</taxon>
        <taxon>Mortierellales</taxon>
        <taxon>Mortierellaceae</taxon>
        <taxon>Entomortierella</taxon>
    </lineage>
</organism>
<evidence type="ECO:0000313" key="4">
    <source>
        <dbReference type="Proteomes" id="UP000703661"/>
    </source>
</evidence>
<dbReference type="PANTHER" id="PTHR10903">
    <property type="entry name" value="GTPASE, IMAP FAMILY MEMBER-RELATED"/>
    <property type="match status" value="1"/>
</dbReference>
<evidence type="ECO:0000259" key="2">
    <source>
        <dbReference type="Pfam" id="PF01926"/>
    </source>
</evidence>
<evidence type="ECO:0000256" key="1">
    <source>
        <dbReference type="SAM" id="Coils"/>
    </source>
</evidence>
<dbReference type="Proteomes" id="UP000703661">
    <property type="component" value="Unassembled WGS sequence"/>
</dbReference>
<keyword evidence="1" id="KW-0175">Coiled coil</keyword>
<dbReference type="GO" id="GO:0005525">
    <property type="term" value="F:GTP binding"/>
    <property type="evidence" value="ECO:0007669"/>
    <property type="project" value="InterPro"/>
</dbReference>
<keyword evidence="4" id="KW-1185">Reference proteome</keyword>
<sequence>MTREKGTKIVIVMGIIGAGKSYLIKEISGRDVKVGHSLGSCTQDVEEVRCQIDGQSVMILDTPGFDDTNRSDTEVLTDIAEYLSSLYKAGYRISGIIYLHNITDTRMRGSSLKNMQMFAKLCGEKSYRNVVLLTGRWDTIDQADAVEKENDLKKKIWKEYLDAGCQLDRYWDKNDLVRIFKTILQKPPVVLDIQREMAVEGKALDKTAAGEQVNIELSDLKKKFESELAEIDASYNNQIMQMRDQMDEERLKLQHKLKRLETDKLMMVDQHRRVEEASKAGMLEQFRKLEQKREEQRVEYERELERAMTEKDENLRESARLDALVKFNRVQRSYRNEEQGFWGIIGQP</sequence>
<protein>
    <recommendedName>
        <fullName evidence="2">G domain-containing protein</fullName>
    </recommendedName>
</protein>
<dbReference type="InterPro" id="IPR027417">
    <property type="entry name" value="P-loop_NTPase"/>
</dbReference>
<dbReference type="Gene3D" id="3.40.50.300">
    <property type="entry name" value="P-loop containing nucleotide triphosphate hydrolases"/>
    <property type="match status" value="1"/>
</dbReference>
<dbReference type="AlphaFoldDB" id="A0A9P6SZM5"/>
<gene>
    <name evidence="3" type="ORF">BGZ80_010967</name>
</gene>
<dbReference type="PANTHER" id="PTHR10903:SF184">
    <property type="entry name" value="GTP-BINDING PROTEIN A"/>
    <property type="match status" value="1"/>
</dbReference>
<dbReference type="Pfam" id="PF01926">
    <property type="entry name" value="MMR_HSR1"/>
    <property type="match status" value="1"/>
</dbReference>
<proteinExistence type="predicted"/>
<evidence type="ECO:0000313" key="3">
    <source>
        <dbReference type="EMBL" id="KAG0013603.1"/>
    </source>
</evidence>
<feature type="domain" description="G" evidence="2">
    <location>
        <begin position="10"/>
        <end position="68"/>
    </location>
</feature>
<feature type="coiled-coil region" evidence="1">
    <location>
        <begin position="243"/>
        <end position="317"/>
    </location>
</feature>
<dbReference type="SUPFAM" id="SSF52540">
    <property type="entry name" value="P-loop containing nucleoside triphosphate hydrolases"/>
    <property type="match status" value="1"/>
</dbReference>
<dbReference type="InterPro" id="IPR006073">
    <property type="entry name" value="GTP-bd"/>
</dbReference>
<dbReference type="EMBL" id="JAAAID010000824">
    <property type="protein sequence ID" value="KAG0013603.1"/>
    <property type="molecule type" value="Genomic_DNA"/>
</dbReference>
<name>A0A9P6SZM5_9FUNG</name>
<reference evidence="3" key="1">
    <citation type="journal article" date="2020" name="Fungal Divers.">
        <title>Resolving the Mortierellaceae phylogeny through synthesis of multi-gene phylogenetics and phylogenomics.</title>
        <authorList>
            <person name="Vandepol N."/>
            <person name="Liber J."/>
            <person name="Desiro A."/>
            <person name="Na H."/>
            <person name="Kennedy M."/>
            <person name="Barry K."/>
            <person name="Grigoriev I.V."/>
            <person name="Miller A.N."/>
            <person name="O'Donnell K."/>
            <person name="Stajich J.E."/>
            <person name="Bonito G."/>
        </authorList>
    </citation>
    <scope>NUCLEOTIDE SEQUENCE</scope>
    <source>
        <strain evidence="3">NRRL 2769</strain>
    </source>
</reference>
<comment type="caution">
    <text evidence="3">The sequence shown here is derived from an EMBL/GenBank/DDBJ whole genome shotgun (WGS) entry which is preliminary data.</text>
</comment>
<accession>A0A9P6SZM5</accession>